<reference evidence="2 3" key="1">
    <citation type="journal article" date="2018" name="Front. Plant Sci.">
        <title>Red Clover (Trifolium pratense) and Zigzag Clover (T. medium) - A Picture of Genomic Similarities and Differences.</title>
        <authorList>
            <person name="Dluhosova J."/>
            <person name="Istvanek J."/>
            <person name="Nedelnik J."/>
            <person name="Repkova J."/>
        </authorList>
    </citation>
    <scope>NUCLEOTIDE SEQUENCE [LARGE SCALE GENOMIC DNA]</scope>
    <source>
        <strain evidence="3">cv. 10/8</strain>
        <tissue evidence="2">Leaf</tissue>
    </source>
</reference>
<proteinExistence type="predicted"/>
<evidence type="ECO:0000313" key="2">
    <source>
        <dbReference type="EMBL" id="MCI86475.1"/>
    </source>
</evidence>
<accession>A0A392VI40</accession>
<dbReference type="AlphaFoldDB" id="A0A392VI40"/>
<evidence type="ECO:0000256" key="1">
    <source>
        <dbReference type="SAM" id="MobiDB-lite"/>
    </source>
</evidence>
<feature type="compositionally biased region" description="Acidic residues" evidence="1">
    <location>
        <begin position="41"/>
        <end position="69"/>
    </location>
</feature>
<feature type="region of interest" description="Disordered" evidence="1">
    <location>
        <begin position="30"/>
        <end position="69"/>
    </location>
</feature>
<name>A0A392VI40_9FABA</name>
<dbReference type="Proteomes" id="UP000265520">
    <property type="component" value="Unassembled WGS sequence"/>
</dbReference>
<evidence type="ECO:0000313" key="3">
    <source>
        <dbReference type="Proteomes" id="UP000265520"/>
    </source>
</evidence>
<feature type="non-terminal residue" evidence="2">
    <location>
        <position position="69"/>
    </location>
</feature>
<feature type="non-terminal residue" evidence="2">
    <location>
        <position position="1"/>
    </location>
</feature>
<sequence length="69" mass="7488">IAALEANCKELDEKKLQFERIIHALRLKEAAEEADNAVQGEDADDGVAGDDDIGADSENKEEEAEETSN</sequence>
<dbReference type="EMBL" id="LXQA011141748">
    <property type="protein sequence ID" value="MCI86475.1"/>
    <property type="molecule type" value="Genomic_DNA"/>
</dbReference>
<organism evidence="2 3">
    <name type="scientific">Trifolium medium</name>
    <dbReference type="NCBI Taxonomy" id="97028"/>
    <lineage>
        <taxon>Eukaryota</taxon>
        <taxon>Viridiplantae</taxon>
        <taxon>Streptophyta</taxon>
        <taxon>Embryophyta</taxon>
        <taxon>Tracheophyta</taxon>
        <taxon>Spermatophyta</taxon>
        <taxon>Magnoliopsida</taxon>
        <taxon>eudicotyledons</taxon>
        <taxon>Gunneridae</taxon>
        <taxon>Pentapetalae</taxon>
        <taxon>rosids</taxon>
        <taxon>fabids</taxon>
        <taxon>Fabales</taxon>
        <taxon>Fabaceae</taxon>
        <taxon>Papilionoideae</taxon>
        <taxon>50 kb inversion clade</taxon>
        <taxon>NPAAA clade</taxon>
        <taxon>Hologalegina</taxon>
        <taxon>IRL clade</taxon>
        <taxon>Trifolieae</taxon>
        <taxon>Trifolium</taxon>
    </lineage>
</organism>
<protein>
    <submittedName>
        <fullName evidence="2">Uncharacterized protein</fullName>
    </submittedName>
</protein>
<comment type="caution">
    <text evidence="2">The sequence shown here is derived from an EMBL/GenBank/DDBJ whole genome shotgun (WGS) entry which is preliminary data.</text>
</comment>
<keyword evidence="3" id="KW-1185">Reference proteome</keyword>